<evidence type="ECO:0000256" key="1">
    <source>
        <dbReference type="ARBA" id="ARBA00003469"/>
    </source>
</evidence>
<keyword evidence="15" id="KW-1185">Reference proteome</keyword>
<evidence type="ECO:0000256" key="4">
    <source>
        <dbReference type="ARBA" id="ARBA00011738"/>
    </source>
</evidence>
<evidence type="ECO:0000256" key="8">
    <source>
        <dbReference type="ARBA" id="ARBA00022977"/>
    </source>
</evidence>
<comment type="function">
    <text evidence="1">Responsible for the formation of the pyrimidine heterocycle in the thiamine biosynthesis pathway. Catalyzes the formation of hydroxymethylpyrimidine phosphate (HMP-P) from histidine and pyridoxal phosphate (PLP). The protein uses PLP and the active site histidine to form HMP-P, generating an inactive enzyme. The enzyme can only undergo a single turnover, which suggests it is a suicide enzyme.</text>
</comment>
<evidence type="ECO:0000259" key="13">
    <source>
        <dbReference type="Pfam" id="PF09084"/>
    </source>
</evidence>
<evidence type="ECO:0000256" key="3">
    <source>
        <dbReference type="ARBA" id="ARBA00009406"/>
    </source>
</evidence>
<dbReference type="PANTHER" id="PTHR31528">
    <property type="entry name" value="4-AMINO-5-HYDROXYMETHYL-2-METHYLPYRIMIDINE PHOSPHATE SYNTHASE THI11-RELATED"/>
    <property type="match status" value="1"/>
</dbReference>
<dbReference type="AlphaFoldDB" id="A0A5C4JCA9"/>
<reference evidence="14 15" key="1">
    <citation type="submission" date="2019-05" db="EMBL/GenBank/DDBJ databases">
        <title>Draft genome sequence of Actinomadura sp. 14C53.</title>
        <authorList>
            <person name="Saricaoglu S."/>
            <person name="Isik K."/>
        </authorList>
    </citation>
    <scope>NUCLEOTIDE SEQUENCE [LARGE SCALE GENOMIC DNA]</scope>
    <source>
        <strain evidence="14 15">14C53</strain>
    </source>
</reference>
<comment type="caution">
    <text evidence="14">The sequence shown here is derived from an EMBL/GenBank/DDBJ whole genome shotgun (WGS) entry which is preliminary data.</text>
</comment>
<protein>
    <recommendedName>
        <fullName evidence="10">Thiamine pyrimidine synthase</fullName>
    </recommendedName>
</protein>
<evidence type="ECO:0000256" key="10">
    <source>
        <dbReference type="ARBA" id="ARBA00033171"/>
    </source>
</evidence>
<keyword evidence="6" id="KW-0479">Metal-binding</keyword>
<evidence type="ECO:0000256" key="9">
    <source>
        <dbReference type="ARBA" id="ARBA00023004"/>
    </source>
</evidence>
<feature type="signal peptide" evidence="12">
    <location>
        <begin position="1"/>
        <end position="37"/>
    </location>
</feature>
<evidence type="ECO:0000256" key="2">
    <source>
        <dbReference type="ARBA" id="ARBA00004948"/>
    </source>
</evidence>
<comment type="subunit">
    <text evidence="4">Homodimer.</text>
</comment>
<dbReference type="PANTHER" id="PTHR31528:SF1">
    <property type="entry name" value="4-AMINO-5-HYDROXYMETHYL-2-METHYLPYRIMIDINE PHOSPHATE SYNTHASE THI11-RELATED"/>
    <property type="match status" value="1"/>
</dbReference>
<dbReference type="InterPro" id="IPR015168">
    <property type="entry name" value="SsuA/THI5"/>
</dbReference>
<evidence type="ECO:0000256" key="6">
    <source>
        <dbReference type="ARBA" id="ARBA00022723"/>
    </source>
</evidence>
<evidence type="ECO:0000313" key="14">
    <source>
        <dbReference type="EMBL" id="TMR01098.1"/>
    </source>
</evidence>
<dbReference type="GO" id="GO:0009228">
    <property type="term" value="P:thiamine biosynthetic process"/>
    <property type="evidence" value="ECO:0007669"/>
    <property type="project" value="UniProtKB-KW"/>
</dbReference>
<evidence type="ECO:0000256" key="12">
    <source>
        <dbReference type="SAM" id="SignalP"/>
    </source>
</evidence>
<evidence type="ECO:0000313" key="15">
    <source>
        <dbReference type="Proteomes" id="UP000309174"/>
    </source>
</evidence>
<dbReference type="InterPro" id="IPR027939">
    <property type="entry name" value="NMT1/THI5"/>
</dbReference>
<dbReference type="Gene3D" id="3.40.190.10">
    <property type="entry name" value="Periplasmic binding protein-like II"/>
    <property type="match status" value="2"/>
</dbReference>
<dbReference type="GO" id="GO:0046872">
    <property type="term" value="F:metal ion binding"/>
    <property type="evidence" value="ECO:0007669"/>
    <property type="project" value="UniProtKB-KW"/>
</dbReference>
<gene>
    <name evidence="14" type="ORF">ETD83_15380</name>
</gene>
<comment type="similarity">
    <text evidence="3">Belongs to the NMT1/THI5 family.</text>
</comment>
<keyword evidence="7" id="KW-0663">Pyridoxal phosphate</keyword>
<dbReference type="GO" id="GO:0016740">
    <property type="term" value="F:transferase activity"/>
    <property type="evidence" value="ECO:0007669"/>
    <property type="project" value="UniProtKB-KW"/>
</dbReference>
<comment type="catalytic activity">
    <reaction evidence="11">
        <text>N(6)-(pyridoxal phosphate)-L-lysyl-[4-amino-5-hydroxymethyl-2-methylpyrimidine phosphate synthase] + L-histidyl-[4-amino-5-hydroxymethyl-2-methylpyrimidine phosphate synthase] + 2 Fe(3+) + 4 H2O = L-lysyl-[4-amino-5-hydroxymethyl-2-methylpyrimidine phosphate synthase] + (2S)-2-amino-5-hydroxy-4-oxopentanoyl-[4-amino-5-hydroxymethyl-2-methylpyrimidine phosphate synthase] + 4-amino-2-methyl-5-(phosphooxymethyl)pyrimidine + 3-oxopropanoate + 2 Fe(2+) + 2 H(+)</text>
        <dbReference type="Rhea" id="RHEA:65756"/>
        <dbReference type="Rhea" id="RHEA-COMP:16892"/>
        <dbReference type="Rhea" id="RHEA-COMP:16893"/>
        <dbReference type="Rhea" id="RHEA-COMP:16894"/>
        <dbReference type="Rhea" id="RHEA-COMP:16895"/>
        <dbReference type="ChEBI" id="CHEBI:15377"/>
        <dbReference type="ChEBI" id="CHEBI:15378"/>
        <dbReference type="ChEBI" id="CHEBI:29033"/>
        <dbReference type="ChEBI" id="CHEBI:29034"/>
        <dbReference type="ChEBI" id="CHEBI:29969"/>
        <dbReference type="ChEBI" id="CHEBI:29979"/>
        <dbReference type="ChEBI" id="CHEBI:33190"/>
        <dbReference type="ChEBI" id="CHEBI:58354"/>
        <dbReference type="ChEBI" id="CHEBI:143915"/>
        <dbReference type="ChEBI" id="CHEBI:157692"/>
    </reaction>
    <physiologicalReaction direction="left-to-right" evidence="11">
        <dbReference type="Rhea" id="RHEA:65757"/>
    </physiologicalReaction>
</comment>
<keyword evidence="5" id="KW-0808">Transferase</keyword>
<evidence type="ECO:0000256" key="11">
    <source>
        <dbReference type="ARBA" id="ARBA00048179"/>
    </source>
</evidence>
<evidence type="ECO:0000256" key="5">
    <source>
        <dbReference type="ARBA" id="ARBA00022679"/>
    </source>
</evidence>
<feature type="domain" description="SsuA/THI5-like" evidence="13">
    <location>
        <begin position="60"/>
        <end position="273"/>
    </location>
</feature>
<dbReference type="Proteomes" id="UP000309174">
    <property type="component" value="Unassembled WGS sequence"/>
</dbReference>
<dbReference type="RefSeq" id="WP_138645806.1">
    <property type="nucleotide sequence ID" value="NZ_VCKW01000067.1"/>
</dbReference>
<organism evidence="14 15">
    <name type="scientific">Actinomadura soli</name>
    <dbReference type="NCBI Taxonomy" id="2508997"/>
    <lineage>
        <taxon>Bacteria</taxon>
        <taxon>Bacillati</taxon>
        <taxon>Actinomycetota</taxon>
        <taxon>Actinomycetes</taxon>
        <taxon>Streptosporangiales</taxon>
        <taxon>Thermomonosporaceae</taxon>
        <taxon>Actinomadura</taxon>
    </lineage>
</organism>
<proteinExistence type="inferred from homology"/>
<evidence type="ECO:0000256" key="7">
    <source>
        <dbReference type="ARBA" id="ARBA00022898"/>
    </source>
</evidence>
<dbReference type="EMBL" id="VCKW01000067">
    <property type="protein sequence ID" value="TMR01098.1"/>
    <property type="molecule type" value="Genomic_DNA"/>
</dbReference>
<sequence>MRKADPRRPVRTRRLTIAVPLVAALIATLAGCGSNGAADSGKPLRKITFNLAYFPQGSTGGVFAAIDQGFYEAEGLKVEAVRGYGGTRTVNEIDQGKWDFGYGDPVSVILNRAAGGKAVMVGALNTVWPGGLCYDAGKHQINTLRDLKGLVLGGGATSPIQSLLPVWLEANGLPRDHIKLLKMDPAVVDTSFIQGKTDLDDCWAASNRANVLKLAEQAGKNIKWIEYRDHKLDMYGNGIVTSAQRIQQDPALVKAFLRATYKGYAYMREHPDKVAEYIASKNPQLDPKVLTQQATDMNKLINDPRTASQGPGWFDAARMTSTVETIRRAFQVKREIAPSDVYTNDHLK</sequence>
<feature type="chain" id="PRO_5038392527" description="Thiamine pyrimidine synthase" evidence="12">
    <location>
        <begin position="38"/>
        <end position="348"/>
    </location>
</feature>
<dbReference type="SUPFAM" id="SSF53850">
    <property type="entry name" value="Periplasmic binding protein-like II"/>
    <property type="match status" value="1"/>
</dbReference>
<name>A0A5C4JCA9_9ACTN</name>
<comment type="pathway">
    <text evidence="2">Cofactor biosynthesis; thiamine diphosphate biosynthesis.</text>
</comment>
<keyword evidence="12" id="KW-0732">Signal</keyword>
<accession>A0A5C4JCA9</accession>
<dbReference type="Pfam" id="PF09084">
    <property type="entry name" value="NMT1"/>
    <property type="match status" value="1"/>
</dbReference>
<dbReference type="OrthoDB" id="7808807at2"/>
<keyword evidence="9" id="KW-0408">Iron</keyword>
<keyword evidence="8" id="KW-0784">Thiamine biosynthesis</keyword>
<dbReference type="PROSITE" id="PS51257">
    <property type="entry name" value="PROKAR_LIPOPROTEIN"/>
    <property type="match status" value="1"/>
</dbReference>